<name>A0A7S0BUY1_9STRA</name>
<keyword evidence="2" id="KW-1133">Transmembrane helix</keyword>
<reference evidence="4" key="1">
    <citation type="submission" date="2021-01" db="EMBL/GenBank/DDBJ databases">
        <authorList>
            <person name="Corre E."/>
            <person name="Pelletier E."/>
            <person name="Niang G."/>
            <person name="Scheremetjew M."/>
            <person name="Finn R."/>
            <person name="Kale V."/>
            <person name="Holt S."/>
            <person name="Cochrane G."/>
            <person name="Meng A."/>
            <person name="Brown T."/>
            <person name="Cohen L."/>
        </authorList>
    </citation>
    <scope>NUCLEOTIDE SEQUENCE</scope>
    <source>
        <strain evidence="4">CCAP1064/1</strain>
    </source>
</reference>
<accession>A0A7S0BUY1</accession>
<dbReference type="EMBL" id="HBEL01001064">
    <property type="protein sequence ID" value="CAD8404401.1"/>
    <property type="molecule type" value="Transcribed_RNA"/>
</dbReference>
<feature type="signal peptide" evidence="3">
    <location>
        <begin position="1"/>
        <end position="18"/>
    </location>
</feature>
<evidence type="ECO:0000313" key="4">
    <source>
        <dbReference type="EMBL" id="CAD8404401.1"/>
    </source>
</evidence>
<keyword evidence="2" id="KW-0472">Membrane</keyword>
<proteinExistence type="predicted"/>
<keyword evidence="2" id="KW-0812">Transmembrane</keyword>
<gene>
    <name evidence="4" type="ORF">PINE0816_LOCUS504</name>
</gene>
<organism evidence="4">
    <name type="scientific">Proboscia inermis</name>
    <dbReference type="NCBI Taxonomy" id="420281"/>
    <lineage>
        <taxon>Eukaryota</taxon>
        <taxon>Sar</taxon>
        <taxon>Stramenopiles</taxon>
        <taxon>Ochrophyta</taxon>
        <taxon>Bacillariophyta</taxon>
        <taxon>Coscinodiscophyceae</taxon>
        <taxon>Rhizosoleniophycidae</taxon>
        <taxon>Rhizosoleniales</taxon>
        <taxon>Rhizosoleniaceae</taxon>
        <taxon>Proboscia</taxon>
    </lineage>
</organism>
<sequence>MNVFFALVSILCFATISAFAPSSNVKVPRKFSITDRPSFHTPRSSRINMGFGQPDEDSKPITRDNEPEEFFQTDTDKMSDAEKLPIALGGLAAISLPFILGMIALYAAK</sequence>
<feature type="transmembrane region" description="Helical" evidence="2">
    <location>
        <begin position="86"/>
        <end position="108"/>
    </location>
</feature>
<evidence type="ECO:0000256" key="1">
    <source>
        <dbReference type="SAM" id="MobiDB-lite"/>
    </source>
</evidence>
<evidence type="ECO:0000256" key="2">
    <source>
        <dbReference type="SAM" id="Phobius"/>
    </source>
</evidence>
<evidence type="ECO:0000256" key="3">
    <source>
        <dbReference type="SAM" id="SignalP"/>
    </source>
</evidence>
<dbReference type="AlphaFoldDB" id="A0A7S0BUY1"/>
<feature type="chain" id="PRO_5030533025" evidence="3">
    <location>
        <begin position="19"/>
        <end position="109"/>
    </location>
</feature>
<keyword evidence="3" id="KW-0732">Signal</keyword>
<protein>
    <submittedName>
        <fullName evidence="4">Uncharacterized protein</fullName>
    </submittedName>
</protein>
<feature type="region of interest" description="Disordered" evidence="1">
    <location>
        <begin position="36"/>
        <end position="75"/>
    </location>
</feature>
<feature type="compositionally biased region" description="Basic and acidic residues" evidence="1">
    <location>
        <begin position="56"/>
        <end position="65"/>
    </location>
</feature>